<dbReference type="HOGENOM" id="CLU_006056_0_0_1"/>
<dbReference type="InterPro" id="IPR013244">
    <property type="entry name" value="Sec39_domain"/>
</dbReference>
<feature type="compositionally biased region" description="Polar residues" evidence="5">
    <location>
        <begin position="270"/>
        <end position="284"/>
    </location>
</feature>
<keyword evidence="2" id="KW-0813">Transport</keyword>
<evidence type="ECO:0000256" key="4">
    <source>
        <dbReference type="ARBA" id="ARBA00022927"/>
    </source>
</evidence>
<feature type="region of interest" description="Disordered" evidence="5">
    <location>
        <begin position="254"/>
        <end position="288"/>
    </location>
</feature>
<gene>
    <name evidence="7" type="ORF">AUEXF2481DRAFT_283825</name>
</gene>
<dbReference type="OrthoDB" id="3434013at2759"/>
<feature type="compositionally biased region" description="Basic and acidic residues" evidence="5">
    <location>
        <begin position="259"/>
        <end position="269"/>
    </location>
</feature>
<evidence type="ECO:0000256" key="3">
    <source>
        <dbReference type="ARBA" id="ARBA00022824"/>
    </source>
</evidence>
<dbReference type="AlphaFoldDB" id="A0A074YES9"/>
<dbReference type="Pfam" id="PF08314">
    <property type="entry name" value="Sec39"/>
    <property type="match status" value="1"/>
</dbReference>
<dbReference type="STRING" id="1043005.A0A074YES9"/>
<feature type="domain" description="Sec39" evidence="6">
    <location>
        <begin position="27"/>
        <end position="831"/>
    </location>
</feature>
<organism evidence="7 8">
    <name type="scientific">Aureobasidium subglaciale (strain EXF-2481)</name>
    <name type="common">Aureobasidium pullulans var. subglaciale</name>
    <dbReference type="NCBI Taxonomy" id="1043005"/>
    <lineage>
        <taxon>Eukaryota</taxon>
        <taxon>Fungi</taxon>
        <taxon>Dikarya</taxon>
        <taxon>Ascomycota</taxon>
        <taxon>Pezizomycotina</taxon>
        <taxon>Dothideomycetes</taxon>
        <taxon>Dothideomycetidae</taxon>
        <taxon>Dothideales</taxon>
        <taxon>Saccotheciaceae</taxon>
        <taxon>Aureobasidium</taxon>
    </lineage>
</organism>
<keyword evidence="8" id="KW-1185">Reference proteome</keyword>
<evidence type="ECO:0000313" key="8">
    <source>
        <dbReference type="Proteomes" id="UP000030641"/>
    </source>
</evidence>
<dbReference type="GO" id="GO:0005783">
    <property type="term" value="C:endoplasmic reticulum"/>
    <property type="evidence" value="ECO:0007669"/>
    <property type="project" value="UniProtKB-SubCell"/>
</dbReference>
<dbReference type="InParanoid" id="A0A074YES9"/>
<evidence type="ECO:0000313" key="7">
    <source>
        <dbReference type="EMBL" id="KEQ94559.1"/>
    </source>
</evidence>
<evidence type="ECO:0000256" key="5">
    <source>
        <dbReference type="SAM" id="MobiDB-lite"/>
    </source>
</evidence>
<dbReference type="PANTHER" id="PTHR40787">
    <property type="entry name" value="SECRETED PROTEIN"/>
    <property type="match status" value="1"/>
</dbReference>
<dbReference type="EMBL" id="KL584762">
    <property type="protein sequence ID" value="KEQ94559.1"/>
    <property type="molecule type" value="Genomic_DNA"/>
</dbReference>
<evidence type="ECO:0000256" key="1">
    <source>
        <dbReference type="ARBA" id="ARBA00004240"/>
    </source>
</evidence>
<keyword evidence="3" id="KW-0256">Endoplasmic reticulum</keyword>
<name>A0A074YES9_AURSE</name>
<dbReference type="OMA" id="GMKRAYD"/>
<sequence length="983" mass="109603">MRIRMLDGNFLNMANPSTKALSSAHCILLTVHYASEANIRLLHAFTPSRPDVLSPELVLRIVLTYLPETVDPSLYTTYVREVATRIDPEQRELLDVDTSPVSSLSPDQARRRVNKLFIQDLSPPAFPPHAPNDLLTRFIVHRANRIDNETGLLTLVPRLAEPFLDTNPYLRTWYVAVVLPLLRLRYDYYPETQDPPALSTFEKLDGHQGIDLLLSNVTNFDHDMTSPTDSKPVVARDTRAMVGPWMYGHTERKRRRLYHKEESRREQHNTARSPHTASTRPDASTNEDKTGHDWEYLFEWMLHTAIHDFSLVANLVEQWDGPGDVDLGGFQDAQAYLDDDTQAKLERQYAQATFASCYAAEADSPETIADAHAVLVRLAHLLDFGAPPQLATSVKQLPIIDKHIELLYANGSTVNLEPNVLLDPDHPLATPTLDSYMLLQLLVYSAYQLAGLGHNISILTVAKLRFASGSDEQLSLLTKVIHSLAAQGKRDEQQWQDDYDRLIWLWNWNTEIENPSLNGAGIFGRLEKATIEREFLKVLVSSGSYPLVDRLYFAQADARQVSAGDIEKIILEQAMQLYDNASNGNRTRGNMKKSQDLIVHCQGQFPQSDEFKKALALIAATHSMSFYSLKLQHGVPFQPVNIRASLDPLSLLPKLLEQNANSYTKLDDLIEIGRNLIAAGLPLRNADGDLIDRSLESDVDKKTKLSVAEKRVIYMCVEAALTVGDFETAYSYVVNRLAPQDTIPSSVSEAEEHPEMQEDDVSWRAAFLAGRYRSQTNAQPTLRRLDQRTELLSLALLLAPPSSLSEVLNIWRRCEEETNALLAAETQAEEEFDDRADKRISVPGGFSDASTEGMVFGQPRREVGRSNAEARRGADEEAPMGLFDVARGAAKAFSRNAFPLRGGGVGVGGAASAPQVQQQQQLRQQPTMQAQRAATGEGLHEGMDDGRVRRRDMITSTVTGGLASGIGWMLGATPVDRSAEDRR</sequence>
<keyword evidence="4" id="KW-0653">Protein transport</keyword>
<comment type="subcellular location">
    <subcellularLocation>
        <location evidence="1">Endoplasmic reticulum</location>
    </subcellularLocation>
</comment>
<dbReference type="GO" id="GO:0006890">
    <property type="term" value="P:retrograde vesicle-mediated transport, Golgi to endoplasmic reticulum"/>
    <property type="evidence" value="ECO:0007669"/>
    <property type="project" value="InterPro"/>
</dbReference>
<accession>A0A074YES9</accession>
<reference evidence="7 8" key="1">
    <citation type="journal article" date="2014" name="BMC Genomics">
        <title>Genome sequencing of four Aureobasidium pullulans varieties: biotechnological potential, stress tolerance, and description of new species.</title>
        <authorList>
            <person name="Gostin Ar C."/>
            <person name="Ohm R.A."/>
            <person name="Kogej T."/>
            <person name="Sonjak S."/>
            <person name="Turk M."/>
            <person name="Zajc J."/>
            <person name="Zalar P."/>
            <person name="Grube M."/>
            <person name="Sun H."/>
            <person name="Han J."/>
            <person name="Sharma A."/>
            <person name="Chiniquy J."/>
            <person name="Ngan C.Y."/>
            <person name="Lipzen A."/>
            <person name="Barry K."/>
            <person name="Grigoriev I.V."/>
            <person name="Gunde-Cimerman N."/>
        </authorList>
    </citation>
    <scope>NUCLEOTIDE SEQUENCE [LARGE SCALE GENOMIC DNA]</scope>
    <source>
        <strain evidence="7 8">EXF-2481</strain>
    </source>
</reference>
<evidence type="ECO:0000256" key="2">
    <source>
        <dbReference type="ARBA" id="ARBA00022448"/>
    </source>
</evidence>
<dbReference type="Proteomes" id="UP000030641">
    <property type="component" value="Unassembled WGS sequence"/>
</dbReference>
<dbReference type="PANTHER" id="PTHR40787:SF3">
    <property type="entry name" value="PROTEIN TRANSPORT PROTEIN SEC39"/>
    <property type="match status" value="1"/>
</dbReference>
<dbReference type="RefSeq" id="XP_013343044.1">
    <property type="nucleotide sequence ID" value="XM_013487590.1"/>
</dbReference>
<evidence type="ECO:0000259" key="6">
    <source>
        <dbReference type="Pfam" id="PF08314"/>
    </source>
</evidence>
<dbReference type="GeneID" id="25363709"/>
<dbReference type="GO" id="GO:0015031">
    <property type="term" value="P:protein transport"/>
    <property type="evidence" value="ECO:0007669"/>
    <property type="project" value="UniProtKB-KW"/>
</dbReference>
<protein>
    <recommendedName>
        <fullName evidence="6">Sec39 domain-containing protein</fullName>
    </recommendedName>
</protein>
<proteinExistence type="predicted"/>